<dbReference type="PROSITE" id="PS50022">
    <property type="entry name" value="FA58C_3"/>
    <property type="match status" value="1"/>
</dbReference>
<evidence type="ECO:0000256" key="1">
    <source>
        <dbReference type="SAM" id="SignalP"/>
    </source>
</evidence>
<dbReference type="SUPFAM" id="SSF49785">
    <property type="entry name" value="Galactose-binding domain-like"/>
    <property type="match status" value="3"/>
</dbReference>
<evidence type="ECO:0000313" key="4">
    <source>
        <dbReference type="Proteomes" id="UP001501666"/>
    </source>
</evidence>
<dbReference type="Proteomes" id="UP001501666">
    <property type="component" value="Unassembled WGS sequence"/>
</dbReference>
<dbReference type="InterPro" id="IPR011050">
    <property type="entry name" value="Pectin_lyase_fold/virulence"/>
</dbReference>
<name>A0ABP6F2X9_9ACTN</name>
<comment type="caution">
    <text evidence="3">The sequence shown here is derived from an EMBL/GenBank/DDBJ whole genome shotgun (WGS) entry which is preliminary data.</text>
</comment>
<gene>
    <name evidence="3" type="ORF">GCM10010412_064140</name>
</gene>
<organism evidence="3 4">
    <name type="scientific">Nonomuraea recticatena</name>
    <dbReference type="NCBI Taxonomy" id="46178"/>
    <lineage>
        <taxon>Bacteria</taxon>
        <taxon>Bacillati</taxon>
        <taxon>Actinomycetota</taxon>
        <taxon>Actinomycetes</taxon>
        <taxon>Streptosporangiales</taxon>
        <taxon>Streptosporangiaceae</taxon>
        <taxon>Nonomuraea</taxon>
    </lineage>
</organism>
<accession>A0ABP6F2X9</accession>
<dbReference type="Gene3D" id="2.160.20.10">
    <property type="entry name" value="Single-stranded right-handed beta-helix, Pectin lyase-like"/>
    <property type="match status" value="1"/>
</dbReference>
<feature type="domain" description="F5/8 type C" evidence="2">
    <location>
        <begin position="532"/>
        <end position="664"/>
    </location>
</feature>
<dbReference type="RefSeq" id="WP_346151563.1">
    <property type="nucleotide sequence ID" value="NZ_BAAATE010000021.1"/>
</dbReference>
<proteinExistence type="predicted"/>
<dbReference type="Pfam" id="PF00754">
    <property type="entry name" value="F5_F8_type_C"/>
    <property type="match status" value="1"/>
</dbReference>
<reference evidence="4" key="1">
    <citation type="journal article" date="2019" name="Int. J. Syst. Evol. Microbiol.">
        <title>The Global Catalogue of Microorganisms (GCM) 10K type strain sequencing project: providing services to taxonomists for standard genome sequencing and annotation.</title>
        <authorList>
            <consortium name="The Broad Institute Genomics Platform"/>
            <consortium name="The Broad Institute Genome Sequencing Center for Infectious Disease"/>
            <person name="Wu L."/>
            <person name="Ma J."/>
        </authorList>
    </citation>
    <scope>NUCLEOTIDE SEQUENCE [LARGE SCALE GENOMIC DNA]</scope>
    <source>
        <strain evidence="4">JCM 6835</strain>
    </source>
</reference>
<evidence type="ECO:0000313" key="3">
    <source>
        <dbReference type="EMBL" id="GAA2680123.1"/>
    </source>
</evidence>
<dbReference type="InterPro" id="IPR008979">
    <property type="entry name" value="Galactose-bd-like_sf"/>
</dbReference>
<dbReference type="EMBL" id="BAAATE010000021">
    <property type="protein sequence ID" value="GAA2680123.1"/>
    <property type="molecule type" value="Genomic_DNA"/>
</dbReference>
<keyword evidence="4" id="KW-1185">Reference proteome</keyword>
<dbReference type="InterPro" id="IPR012334">
    <property type="entry name" value="Pectin_lyas_fold"/>
</dbReference>
<dbReference type="SMART" id="SM00710">
    <property type="entry name" value="PbH1"/>
    <property type="match status" value="9"/>
</dbReference>
<sequence length="933" mass="98654">MFLLRAGLVAAMFAATLVPTTAHAVAATTYYVDADGDDSAAGTSPDSAWRSLAKVNATTFQPGDIIRFQGGDAWHGGLVIKSSGVTVTSYGQGRPLIAGDTLVDAAVLLDNVREVTVRGLEVTNGTDLSVSKTTTYRGIFAIAKDIGEVPGIVIADNYVHHVDGKGGPVIGKGGIAVGVRGNTTPTWYSGLRIEGNEVADINAYGISTFTTWCASCEIYSAETGIPAGEVSPTRKAFTAAVFRDNYVHDVTAGGITPQYIDDALVEGNTVDKAGSHLKVRAGNNAGIWWQGTNRITVQYNVVRRQGYDSFNYPDPVDGMAFDADMGSSNSLVQYNYSDSNAGGFFMCLISANNVTVRYNVSNHDHFRPFSIWSGCWNLRGYNNTIWGTTDTITRHRPDGTTFQQDTEAFVRSQSSSSNVLFNNIFYNPARATFDCRRSCDHGSDVPMNYSHNLYWDTSGSPVLPRGDAEPIVGDPRLAAPGTRLPESGRISREQLLTVLRAYTPAADSPARDAGLSAATAPATDVLGTAVPAGAPDLGAVQHPVKTHVTSNAGPHAGPVADGDPATSWTSTKAGGKIMIKYGEPRTIDGLHLAAQGDGPAKITVLTRDAAGEWVTRAEDHELTWSGDLEWLRIPFAGPVTTDEVRLLFSAGDRERITLHEVRGSLGKIAAASAHAGGNAQTTLGTSIGDIQAITDGNPGTSWASADNPKLPGSVSVTWSKAHTIDSVRLTVAWGQGQGPTRVDVQTRAADGTWVTQVADHPLTWQLNSTTPESPSIALPAPVRAHGIRLVVKAANLWWGHLAIYEFAGYSGTTPVVDNPGTDKLPYAGHATDGDPATTWRGPDAAGTGLQVDPGAPQTVSSITLTAPVGHRPLRIRVQALTGGAWKQVLAATDLAWTGDTITVPLPGRVTGDAFYVIVDRSTGGYDLAEVTLN</sequence>
<dbReference type="Gene3D" id="2.60.120.260">
    <property type="entry name" value="Galactose-binding domain-like"/>
    <property type="match status" value="3"/>
</dbReference>
<feature type="signal peptide" evidence="1">
    <location>
        <begin position="1"/>
        <end position="24"/>
    </location>
</feature>
<dbReference type="InterPro" id="IPR000421">
    <property type="entry name" value="FA58C"/>
</dbReference>
<dbReference type="SUPFAM" id="SSF51126">
    <property type="entry name" value="Pectin lyase-like"/>
    <property type="match status" value="2"/>
</dbReference>
<dbReference type="InterPro" id="IPR006626">
    <property type="entry name" value="PbH1"/>
</dbReference>
<feature type="chain" id="PRO_5045867313" description="F5/8 type C domain-containing protein" evidence="1">
    <location>
        <begin position="25"/>
        <end position="933"/>
    </location>
</feature>
<protein>
    <recommendedName>
        <fullName evidence="2">F5/8 type C domain-containing protein</fullName>
    </recommendedName>
</protein>
<evidence type="ECO:0000259" key="2">
    <source>
        <dbReference type="PROSITE" id="PS50022"/>
    </source>
</evidence>
<keyword evidence="1" id="KW-0732">Signal</keyword>